<dbReference type="Proteomes" id="UP000321456">
    <property type="component" value="Unassembled WGS sequence"/>
</dbReference>
<feature type="transmembrane region" description="Helical" evidence="1">
    <location>
        <begin position="360"/>
        <end position="387"/>
    </location>
</feature>
<evidence type="ECO:0000256" key="1">
    <source>
        <dbReference type="SAM" id="Phobius"/>
    </source>
</evidence>
<name>A0A5C8V4S2_9FLAO</name>
<gene>
    <name evidence="3" type="ORF">FVB32_00945</name>
</gene>
<feature type="transmembrane region" description="Helical" evidence="1">
    <location>
        <begin position="327"/>
        <end position="348"/>
    </location>
</feature>
<dbReference type="SUPFAM" id="SSF54001">
    <property type="entry name" value="Cysteine proteinases"/>
    <property type="match status" value="1"/>
</dbReference>
<feature type="transmembrane region" description="Helical" evidence="1">
    <location>
        <begin position="482"/>
        <end position="507"/>
    </location>
</feature>
<evidence type="ECO:0000259" key="2">
    <source>
        <dbReference type="SMART" id="SM00460"/>
    </source>
</evidence>
<feature type="transmembrane region" description="Helical" evidence="1">
    <location>
        <begin position="425"/>
        <end position="446"/>
    </location>
</feature>
<feature type="domain" description="Transglutaminase-like" evidence="2">
    <location>
        <begin position="194"/>
        <end position="255"/>
    </location>
</feature>
<dbReference type="Pfam" id="PF14402">
    <property type="entry name" value="7TM_transglut"/>
    <property type="match status" value="1"/>
</dbReference>
<keyword evidence="1" id="KW-0472">Membrane</keyword>
<organism evidence="3 4">
    <name type="scientific">Flagellimonas hymeniacidonis</name>
    <dbReference type="NCBI Taxonomy" id="2603628"/>
    <lineage>
        <taxon>Bacteria</taxon>
        <taxon>Pseudomonadati</taxon>
        <taxon>Bacteroidota</taxon>
        <taxon>Flavobacteriia</taxon>
        <taxon>Flavobacteriales</taxon>
        <taxon>Flavobacteriaceae</taxon>
        <taxon>Flagellimonas</taxon>
    </lineage>
</organism>
<comment type="caution">
    <text evidence="3">The sequence shown here is derived from an EMBL/GenBank/DDBJ whole genome shotgun (WGS) entry which is preliminary data.</text>
</comment>
<dbReference type="PANTHER" id="PTHR33490">
    <property type="entry name" value="BLR5614 PROTEIN-RELATED"/>
    <property type="match status" value="1"/>
</dbReference>
<evidence type="ECO:0000313" key="4">
    <source>
        <dbReference type="Proteomes" id="UP000321456"/>
    </source>
</evidence>
<dbReference type="SMART" id="SM00460">
    <property type="entry name" value="TGc"/>
    <property type="match status" value="1"/>
</dbReference>
<protein>
    <recommendedName>
        <fullName evidence="2">Transglutaminase-like domain-containing protein</fullName>
    </recommendedName>
</protein>
<dbReference type="RefSeq" id="WP_147740718.1">
    <property type="nucleotide sequence ID" value="NZ_VRUR01000001.1"/>
</dbReference>
<dbReference type="PANTHER" id="PTHR33490:SF6">
    <property type="entry name" value="SLL1049 PROTEIN"/>
    <property type="match status" value="1"/>
</dbReference>
<feature type="transmembrane region" description="Helical" evidence="1">
    <location>
        <begin position="399"/>
        <end position="419"/>
    </location>
</feature>
<dbReference type="InterPro" id="IPR025840">
    <property type="entry name" value="7TM_transglut"/>
</dbReference>
<dbReference type="InterPro" id="IPR002931">
    <property type="entry name" value="Transglutaminase-like"/>
</dbReference>
<keyword evidence="1" id="KW-0812">Transmembrane</keyword>
<keyword evidence="1" id="KW-1133">Transmembrane helix</keyword>
<evidence type="ECO:0000313" key="3">
    <source>
        <dbReference type="EMBL" id="TXN36885.1"/>
    </source>
</evidence>
<feature type="transmembrane region" description="Helical" evidence="1">
    <location>
        <begin position="458"/>
        <end position="476"/>
    </location>
</feature>
<dbReference type="Pfam" id="PF01841">
    <property type="entry name" value="Transglut_core"/>
    <property type="match status" value="1"/>
</dbReference>
<sequence length="525" mass="59656">MNAPFNLRTVIVSILALVMISLVVKLIPLSKNIDDFYAEEMYQVTYKYFLKTGEKKTFLKTYLPKNNGHQRISDEKFEKKPYWTFQKQAVGNNMKGVWFTGRENSYESIDYQFTFEGKSKIFAVPNVFDKSNGIHERYLRESEFIQSNHNRIVKKAKELSENANNNRQEIQSIFDFVNKIPSAPIINLTDAVTVLDQNRASCNGKSRLLVALARNLGYPARIKGGIILEEANKRTSHAWAEIHINNTWVPFDALNGHFAYLPSNYLELYAGDEFLIAHTPNIQLDYIYEISKQQKVPFLNMNADEVSKISMVSLWGLVENNIISIEALLLLLMLPIGGLLVAFLRNVVGLRTFGVFLPVLIAFALLETGFLTGILLFIFLILFVGIISRPFNNLGLLHTPKLVISLTLMVLVMTLGSFIGSLTEVTWLTALTFFPTIILTISAERFSTLIIEDGFQKATGTLFQTLIAVSFCYFMLSSQWLSSILILFPEILLVVIVLSMLLGKYIGLRWTELLRFRPLLNLKTV</sequence>
<proteinExistence type="predicted"/>
<accession>A0A5C8V4S2</accession>
<dbReference type="InterPro" id="IPR038765">
    <property type="entry name" value="Papain-like_cys_pep_sf"/>
</dbReference>
<dbReference type="Gene3D" id="3.10.620.30">
    <property type="match status" value="1"/>
</dbReference>
<reference evidence="3 4" key="1">
    <citation type="submission" date="2019-08" db="EMBL/GenBank/DDBJ databases">
        <title>Professor.</title>
        <authorList>
            <person name="Park J.S."/>
        </authorList>
    </citation>
    <scope>NUCLEOTIDE SEQUENCE [LARGE SCALE GENOMIC DNA]</scope>
    <source>
        <strain evidence="3 4">176CP5-101</strain>
    </source>
</reference>
<feature type="transmembrane region" description="Helical" evidence="1">
    <location>
        <begin position="6"/>
        <end position="27"/>
    </location>
</feature>
<dbReference type="AlphaFoldDB" id="A0A5C8V4S2"/>
<dbReference type="EMBL" id="VRUR01000001">
    <property type="protein sequence ID" value="TXN36885.1"/>
    <property type="molecule type" value="Genomic_DNA"/>
</dbReference>
<keyword evidence="4" id="KW-1185">Reference proteome</keyword>